<organism evidence="4 5">
    <name type="scientific">Lysinibacillus halotolerans</name>
    <dbReference type="NCBI Taxonomy" id="1368476"/>
    <lineage>
        <taxon>Bacteria</taxon>
        <taxon>Bacillati</taxon>
        <taxon>Bacillota</taxon>
        <taxon>Bacilli</taxon>
        <taxon>Bacillales</taxon>
        <taxon>Bacillaceae</taxon>
        <taxon>Lysinibacillus</taxon>
    </lineage>
</organism>
<dbReference type="AlphaFoldDB" id="A0A3M8H9H4"/>
<dbReference type="GO" id="GO:0016798">
    <property type="term" value="F:hydrolase activity, acting on glycosyl bonds"/>
    <property type="evidence" value="ECO:0007669"/>
    <property type="project" value="TreeGrafter"/>
</dbReference>
<dbReference type="InterPro" id="IPR011611">
    <property type="entry name" value="PfkB_dom"/>
</dbReference>
<accession>A0A3M8H9H4</accession>
<evidence type="ECO:0000256" key="1">
    <source>
        <dbReference type="ARBA" id="ARBA00022679"/>
    </source>
</evidence>
<dbReference type="PROSITE" id="PS00583">
    <property type="entry name" value="PFKB_KINASES_1"/>
    <property type="match status" value="1"/>
</dbReference>
<dbReference type="PANTHER" id="PTHR42909:SF4">
    <property type="entry name" value="CARBOHYDRATE KINASE, PFKB FAMILY"/>
    <property type="match status" value="1"/>
</dbReference>
<proteinExistence type="predicted"/>
<dbReference type="EMBL" id="RHLQ01000018">
    <property type="protein sequence ID" value="RNC99093.1"/>
    <property type="molecule type" value="Genomic_DNA"/>
</dbReference>
<protein>
    <submittedName>
        <fullName evidence="4">Winged helix-turn-helix transcriptional regulator</fullName>
    </submittedName>
</protein>
<comment type="caution">
    <text evidence="4">The sequence shown here is derived from an EMBL/GenBank/DDBJ whole genome shotgun (WGS) entry which is preliminary data.</text>
</comment>
<gene>
    <name evidence="4" type="ORF">EC501_08850</name>
</gene>
<dbReference type="InterPro" id="IPR036388">
    <property type="entry name" value="WH-like_DNA-bd_sf"/>
</dbReference>
<dbReference type="InterPro" id="IPR002173">
    <property type="entry name" value="Carboh/pur_kinase_PfkB_CS"/>
</dbReference>
<dbReference type="Pfam" id="PF00294">
    <property type="entry name" value="PfkB"/>
    <property type="match status" value="1"/>
</dbReference>
<evidence type="ECO:0000313" key="5">
    <source>
        <dbReference type="Proteomes" id="UP000279909"/>
    </source>
</evidence>
<evidence type="ECO:0000313" key="4">
    <source>
        <dbReference type="EMBL" id="RNC99093.1"/>
    </source>
</evidence>
<dbReference type="GO" id="GO:0016301">
    <property type="term" value="F:kinase activity"/>
    <property type="evidence" value="ECO:0007669"/>
    <property type="project" value="UniProtKB-KW"/>
</dbReference>
<dbReference type="Pfam" id="PF13412">
    <property type="entry name" value="HTH_24"/>
    <property type="match status" value="1"/>
</dbReference>
<dbReference type="CDD" id="cd01941">
    <property type="entry name" value="YeiC_kinase_like"/>
    <property type="match status" value="1"/>
</dbReference>
<keyword evidence="5" id="KW-1185">Reference proteome</keyword>
<dbReference type="InterPro" id="IPR036390">
    <property type="entry name" value="WH_DNA-bd_sf"/>
</dbReference>
<dbReference type="RefSeq" id="WP_122971925.1">
    <property type="nucleotide sequence ID" value="NZ_RHLQ01000018.1"/>
</dbReference>
<keyword evidence="1" id="KW-0808">Transferase</keyword>
<evidence type="ECO:0000259" key="3">
    <source>
        <dbReference type="Pfam" id="PF00294"/>
    </source>
</evidence>
<dbReference type="Gene3D" id="3.40.1190.20">
    <property type="match status" value="1"/>
</dbReference>
<sequence length="363" mass="39921">MNEKELLVLQAIKNNPFLSQQEMAEQLSMSRPALANIISGLIKKGEIVGRAYVLPEKNSVVAIGGANIDRKFHIDGRVQYGTSNPSSVTESVGGVARNIAENLGRLGNEVKLITLLGQDQDAKVIEHESKAFMDLNYIEVFSDLKTGSYSAVLDQTGELVLAMADMSIYDQLQPSILQKHEAILSNAKCIIVDLNCPKETVVYLQNLACLRDIPFVIVPVSAPKMKNMPDDLIGVTYFICNKEEAEMYLNIRMMNDRDYTDGVKKLLEKGAKNVVLTLGDRGVIVGNVNGIFYFDAVNVAEVIDVTGAGDAFVSALVHGVLYGESFSDAVKFGLYNAAKTLQSDKTVRQELNADEINHWREQL</sequence>
<dbReference type="GO" id="GO:0005737">
    <property type="term" value="C:cytoplasm"/>
    <property type="evidence" value="ECO:0007669"/>
    <property type="project" value="TreeGrafter"/>
</dbReference>
<dbReference type="SUPFAM" id="SSF46785">
    <property type="entry name" value="Winged helix' DNA-binding domain"/>
    <property type="match status" value="1"/>
</dbReference>
<name>A0A3M8H9H4_9BACI</name>
<dbReference type="InterPro" id="IPR029056">
    <property type="entry name" value="Ribokinase-like"/>
</dbReference>
<evidence type="ECO:0000256" key="2">
    <source>
        <dbReference type="ARBA" id="ARBA00022777"/>
    </source>
</evidence>
<keyword evidence="2" id="KW-0418">Kinase</keyword>
<feature type="domain" description="Carbohydrate kinase PfkB" evidence="3">
    <location>
        <begin position="58"/>
        <end position="346"/>
    </location>
</feature>
<dbReference type="PROSITE" id="PS00584">
    <property type="entry name" value="PFKB_KINASES_2"/>
    <property type="match status" value="1"/>
</dbReference>
<dbReference type="GO" id="GO:0004730">
    <property type="term" value="F:pseudouridylate synthase activity"/>
    <property type="evidence" value="ECO:0007669"/>
    <property type="project" value="TreeGrafter"/>
</dbReference>
<dbReference type="Gene3D" id="1.10.10.10">
    <property type="entry name" value="Winged helix-like DNA-binding domain superfamily/Winged helix DNA-binding domain"/>
    <property type="match status" value="1"/>
</dbReference>
<reference evidence="4 5" key="1">
    <citation type="journal article" date="2014" name="Int. J. Syst. Evol. Microbiol.">
        <title>Lysinibacillus halotolerans sp. nov., isolated from saline-alkaline soil.</title>
        <authorList>
            <person name="Kong D."/>
            <person name="Wang Y."/>
            <person name="Zhao B."/>
            <person name="Li Y."/>
            <person name="Song J."/>
            <person name="Zhai Y."/>
            <person name="Zhang C."/>
            <person name="Wang H."/>
            <person name="Chen X."/>
            <person name="Zhao B."/>
            <person name="Ruan Z."/>
        </authorList>
    </citation>
    <scope>NUCLEOTIDE SEQUENCE [LARGE SCALE GENOMIC DNA]</scope>
    <source>
        <strain evidence="4 5">MCCC 1A12703</strain>
    </source>
</reference>
<dbReference type="SUPFAM" id="SSF53613">
    <property type="entry name" value="Ribokinase-like"/>
    <property type="match status" value="1"/>
</dbReference>
<dbReference type="Proteomes" id="UP000279909">
    <property type="component" value="Unassembled WGS sequence"/>
</dbReference>
<dbReference type="OrthoDB" id="9806249at2"/>
<dbReference type="PANTHER" id="PTHR42909">
    <property type="entry name" value="ZGC:136858"/>
    <property type="match status" value="1"/>
</dbReference>